<accession>A0A0Q3F3U8</accession>
<feature type="region of interest" description="Disordered" evidence="1">
    <location>
        <begin position="80"/>
        <end position="128"/>
    </location>
</feature>
<evidence type="ECO:0000313" key="2">
    <source>
        <dbReference type="EMBL" id="KQJ94247.1"/>
    </source>
</evidence>
<evidence type="ECO:0000256" key="1">
    <source>
        <dbReference type="SAM" id="MobiDB-lite"/>
    </source>
</evidence>
<evidence type="ECO:0000313" key="4">
    <source>
        <dbReference type="Proteomes" id="UP000008810"/>
    </source>
</evidence>
<sequence>MPHLSIFPLPPVLPKPPKFQTQRRDPKFSICLPFRSITNTSATSLPRSKAASYLFPLISSHQTTASPRLQALAHKDGNSCLPQQLQQGEGAAAARRRRQEPQDEEGRCVRHEGQESGSPTRHHQPLPAFGRERVSRRAAEAARGAGTGAGAGGRAEWCPGRGCCAGEEALAQEGVQIARAWRSFFSFLF</sequence>
<evidence type="ECO:0000313" key="3">
    <source>
        <dbReference type="EnsemblPlants" id="KQJ94247"/>
    </source>
</evidence>
<reference evidence="2" key="2">
    <citation type="submission" date="2017-06" db="EMBL/GenBank/DDBJ databases">
        <title>WGS assembly of Brachypodium distachyon.</title>
        <authorList>
            <consortium name="The International Brachypodium Initiative"/>
            <person name="Lucas S."/>
            <person name="Harmon-Smith M."/>
            <person name="Lail K."/>
            <person name="Tice H."/>
            <person name="Grimwood J."/>
            <person name="Bruce D."/>
            <person name="Barry K."/>
            <person name="Shu S."/>
            <person name="Lindquist E."/>
            <person name="Wang M."/>
            <person name="Pitluck S."/>
            <person name="Vogel J.P."/>
            <person name="Garvin D.F."/>
            <person name="Mockler T.C."/>
            <person name="Schmutz J."/>
            <person name="Rokhsar D."/>
            <person name="Bevan M.W."/>
        </authorList>
    </citation>
    <scope>NUCLEOTIDE SEQUENCE</scope>
    <source>
        <strain evidence="2">Bd21</strain>
    </source>
</reference>
<dbReference type="InParanoid" id="A0A0Q3F3U8"/>
<dbReference type="Gramene" id="KQJ94247">
    <property type="protein sequence ID" value="KQJ94247"/>
    <property type="gene ID" value="BRADI_3g09441v3"/>
</dbReference>
<gene>
    <name evidence="2" type="ORF">BRADI_3g09441v3</name>
</gene>
<proteinExistence type="predicted"/>
<protein>
    <submittedName>
        <fullName evidence="2 3">Uncharacterized protein</fullName>
    </submittedName>
</protein>
<dbReference type="Proteomes" id="UP000008810">
    <property type="component" value="Chromosome 3"/>
</dbReference>
<dbReference type="EnsemblPlants" id="KQJ94247">
    <property type="protein sequence ID" value="KQJ94247"/>
    <property type="gene ID" value="BRADI_3g09441v3"/>
</dbReference>
<reference evidence="3" key="3">
    <citation type="submission" date="2018-08" db="UniProtKB">
        <authorList>
            <consortium name="EnsemblPlants"/>
        </authorList>
    </citation>
    <scope>IDENTIFICATION</scope>
    <source>
        <strain evidence="3">cv. Bd21</strain>
    </source>
</reference>
<reference evidence="2 3" key="1">
    <citation type="journal article" date="2010" name="Nature">
        <title>Genome sequencing and analysis of the model grass Brachypodium distachyon.</title>
        <authorList>
            <consortium name="International Brachypodium Initiative"/>
        </authorList>
    </citation>
    <scope>NUCLEOTIDE SEQUENCE [LARGE SCALE GENOMIC DNA]</scope>
    <source>
        <strain evidence="2 3">Bd21</strain>
    </source>
</reference>
<dbReference type="EMBL" id="CM000882">
    <property type="protein sequence ID" value="KQJ94247.1"/>
    <property type="molecule type" value="Genomic_DNA"/>
</dbReference>
<feature type="compositionally biased region" description="Basic and acidic residues" evidence="1">
    <location>
        <begin position="99"/>
        <end position="114"/>
    </location>
</feature>
<name>A0A0Q3F3U8_BRADI</name>
<dbReference type="AlphaFoldDB" id="A0A0Q3F3U8"/>
<feature type="compositionally biased region" description="Low complexity" evidence="1">
    <location>
        <begin position="81"/>
        <end position="93"/>
    </location>
</feature>
<keyword evidence="4" id="KW-1185">Reference proteome</keyword>
<organism evidence="2">
    <name type="scientific">Brachypodium distachyon</name>
    <name type="common">Purple false brome</name>
    <name type="synonym">Trachynia distachya</name>
    <dbReference type="NCBI Taxonomy" id="15368"/>
    <lineage>
        <taxon>Eukaryota</taxon>
        <taxon>Viridiplantae</taxon>
        <taxon>Streptophyta</taxon>
        <taxon>Embryophyta</taxon>
        <taxon>Tracheophyta</taxon>
        <taxon>Spermatophyta</taxon>
        <taxon>Magnoliopsida</taxon>
        <taxon>Liliopsida</taxon>
        <taxon>Poales</taxon>
        <taxon>Poaceae</taxon>
        <taxon>BOP clade</taxon>
        <taxon>Pooideae</taxon>
        <taxon>Stipodae</taxon>
        <taxon>Brachypodieae</taxon>
        <taxon>Brachypodium</taxon>
    </lineage>
</organism>